<feature type="compositionally biased region" description="Pro residues" evidence="1">
    <location>
        <begin position="117"/>
        <end position="127"/>
    </location>
</feature>
<evidence type="ECO:0000259" key="2">
    <source>
        <dbReference type="Pfam" id="PF13401"/>
    </source>
</evidence>
<dbReference type="InterPro" id="IPR027417">
    <property type="entry name" value="P-loop_NTPase"/>
</dbReference>
<feature type="non-terminal residue" evidence="3">
    <location>
        <position position="127"/>
    </location>
</feature>
<accession>T1CKC7</accession>
<feature type="region of interest" description="Disordered" evidence="1">
    <location>
        <begin position="107"/>
        <end position="127"/>
    </location>
</feature>
<keyword evidence="3" id="KW-0131">Cell cycle</keyword>
<dbReference type="GO" id="GO:0051301">
    <property type="term" value="P:cell division"/>
    <property type="evidence" value="ECO:0007669"/>
    <property type="project" value="UniProtKB-KW"/>
</dbReference>
<organism evidence="3">
    <name type="scientific">mine drainage metagenome</name>
    <dbReference type="NCBI Taxonomy" id="410659"/>
    <lineage>
        <taxon>unclassified sequences</taxon>
        <taxon>metagenomes</taxon>
        <taxon>ecological metagenomes</taxon>
    </lineage>
</organism>
<reference evidence="3" key="2">
    <citation type="journal article" date="2014" name="ISME J.">
        <title>Microbial stratification in low pH oxic and suboxic macroscopic growths along an acid mine drainage.</title>
        <authorList>
            <person name="Mendez-Garcia C."/>
            <person name="Mesa V."/>
            <person name="Sprenger R.R."/>
            <person name="Richter M."/>
            <person name="Diez M.S."/>
            <person name="Solano J."/>
            <person name="Bargiela R."/>
            <person name="Golyshina O.V."/>
            <person name="Manteca A."/>
            <person name="Ramos J.L."/>
            <person name="Gallego J.R."/>
            <person name="Llorente I."/>
            <person name="Martins Dos Santos V.A."/>
            <person name="Jensen O.N."/>
            <person name="Pelaez A.I."/>
            <person name="Sanchez J."/>
            <person name="Ferrer M."/>
        </authorList>
    </citation>
    <scope>NUCLEOTIDE SEQUENCE</scope>
</reference>
<protein>
    <submittedName>
        <fullName evidence="3">Cell division control protein 6</fullName>
    </submittedName>
</protein>
<dbReference type="SUPFAM" id="SSF52540">
    <property type="entry name" value="P-loop containing nucleoside triphosphate hydrolases"/>
    <property type="match status" value="1"/>
</dbReference>
<proteinExistence type="predicted"/>
<evidence type="ECO:0000256" key="1">
    <source>
        <dbReference type="SAM" id="MobiDB-lite"/>
    </source>
</evidence>
<dbReference type="Gene3D" id="3.40.50.300">
    <property type="entry name" value="P-loop containing nucleotide triphosphate hydrolases"/>
    <property type="match status" value="1"/>
</dbReference>
<name>T1CKC7_9ZZZZ</name>
<reference evidence="3" key="1">
    <citation type="submission" date="2013-08" db="EMBL/GenBank/DDBJ databases">
        <authorList>
            <person name="Mendez C."/>
            <person name="Richter M."/>
            <person name="Ferrer M."/>
            <person name="Sanchez J."/>
        </authorList>
    </citation>
    <scope>NUCLEOTIDE SEQUENCE</scope>
</reference>
<dbReference type="GO" id="GO:0016887">
    <property type="term" value="F:ATP hydrolysis activity"/>
    <property type="evidence" value="ECO:0007669"/>
    <property type="project" value="InterPro"/>
</dbReference>
<feature type="domain" description="ORC1/DEAH AAA+ ATPase" evidence="2">
    <location>
        <begin position="2"/>
        <end position="94"/>
    </location>
</feature>
<sequence length="127" mass="13720">MTGGIGSGKTALSGRLARELDSPRQGGLRTLYVNCWRRNNDRAVLLELLKAVGFPLPDRGYSLSEMVDSLEAGLRKMDQPALLVLDEVTSLLRQGSKLIYLLTRGPEGRARSGLPPAHCPPGRPSAP</sequence>
<dbReference type="Pfam" id="PF13401">
    <property type="entry name" value="AAA_22"/>
    <property type="match status" value="1"/>
</dbReference>
<dbReference type="InterPro" id="IPR049945">
    <property type="entry name" value="AAA_22"/>
</dbReference>
<keyword evidence="3" id="KW-0132">Cell division</keyword>
<gene>
    <name evidence="3" type="ORF">B2A_00620</name>
</gene>
<evidence type="ECO:0000313" key="3">
    <source>
        <dbReference type="EMBL" id="EQD67904.1"/>
    </source>
</evidence>
<dbReference type="CDD" id="cd01983">
    <property type="entry name" value="SIMIBI"/>
    <property type="match status" value="1"/>
</dbReference>
<dbReference type="EMBL" id="AUZZ01000482">
    <property type="protein sequence ID" value="EQD67904.1"/>
    <property type="molecule type" value="Genomic_DNA"/>
</dbReference>
<dbReference type="AlphaFoldDB" id="T1CKC7"/>
<comment type="caution">
    <text evidence="3">The sequence shown here is derived from an EMBL/GenBank/DDBJ whole genome shotgun (WGS) entry which is preliminary data.</text>
</comment>